<dbReference type="AlphaFoldDB" id="A0A6J1MI70"/>
<keyword evidence="1" id="KW-1185">Reference proteome</keyword>
<dbReference type="RefSeq" id="XP_023176764.2">
    <property type="nucleotide sequence ID" value="XM_023320996.2"/>
</dbReference>
<protein>
    <submittedName>
        <fullName evidence="2">Uncharacterized protein LOC111603414</fullName>
    </submittedName>
</protein>
<proteinExistence type="predicted"/>
<dbReference type="OrthoDB" id="7447178at2759"/>
<sequence>MGVERGVACSSRRGKQFARDDLGPKPVHLRALRFHGLFGMPLVRQHFIVDPNWSPESLYSQLSGMNELLARNAIFKRHELKINRQRYIEESKRLKSQCRNGFVKLRNILSNNNTAAIRNILTDYKDMQRLYQRMPIHLVLDNINQRTFVMRKERDRLECRLGKLKDTYRTQLKHRAMLENRIKYQNEFVLVEESKSREFMRRIENSQVRLKAIKAINLAYKKMVRVLIQDAIFYDPILRSLSDDMEDQTNFIKHILHLGMPAIVKFKELKYEYFQIEAKFRKSIHEKVSILGSLKVQGRDADGAYKRQMSKKADEGTNSRLYERETHSMLLLKNVLKVIEGVIRDLKVGTLCSQAKEIYPRMKTAIERNRRLSRTAEFEEITRYALEDRVTYATVIESLLANNLEDQEIQRLSQINGLKTTLAEAQQFEQDTLRHMKYRADAFITLRWSLWNLIAILQHVEGNPKVRRITYPNSYLQLPLLRFEMLNTYAHAPELYDVDIERIMHVLKRKVFKLMKAYNSDMQSKVEQYREKYHSDYLRSCDVLDFSSDEDRGPAAADGRELVNERSMTNVLNRNQIKLESAKCIEQALRIYNA</sequence>
<name>A0A6J1MI70_DROHY</name>
<evidence type="ECO:0000313" key="2">
    <source>
        <dbReference type="RefSeq" id="XP_023176764.2"/>
    </source>
</evidence>
<gene>
    <name evidence="2" type="primary">LOC111603414</name>
</gene>
<reference evidence="2" key="1">
    <citation type="submission" date="2025-08" db="UniProtKB">
        <authorList>
            <consortium name="RefSeq"/>
        </authorList>
    </citation>
    <scope>IDENTIFICATION</scope>
    <source>
        <strain evidence="2">15085-1641.00</strain>
        <tissue evidence="2">Whole body</tissue>
    </source>
</reference>
<organism evidence="1 2">
    <name type="scientific">Drosophila hydei</name>
    <name type="common">Fruit fly</name>
    <dbReference type="NCBI Taxonomy" id="7224"/>
    <lineage>
        <taxon>Eukaryota</taxon>
        <taxon>Metazoa</taxon>
        <taxon>Ecdysozoa</taxon>
        <taxon>Arthropoda</taxon>
        <taxon>Hexapoda</taxon>
        <taxon>Insecta</taxon>
        <taxon>Pterygota</taxon>
        <taxon>Neoptera</taxon>
        <taxon>Endopterygota</taxon>
        <taxon>Diptera</taxon>
        <taxon>Brachycera</taxon>
        <taxon>Muscomorpha</taxon>
        <taxon>Ephydroidea</taxon>
        <taxon>Drosophilidae</taxon>
        <taxon>Drosophila</taxon>
    </lineage>
</organism>
<dbReference type="KEGG" id="dhe:111603414"/>
<evidence type="ECO:0000313" key="1">
    <source>
        <dbReference type="Proteomes" id="UP000504633"/>
    </source>
</evidence>
<dbReference type="GeneID" id="111603414"/>
<dbReference type="Proteomes" id="UP000504633">
    <property type="component" value="Unplaced"/>
</dbReference>
<dbReference type="OMA" id="IQHHYVR"/>
<accession>A0A6J1MI70</accession>